<proteinExistence type="predicted"/>
<dbReference type="EMBL" id="HBHD01000595">
    <property type="protein sequence ID" value="CAD9651214.1"/>
    <property type="molecule type" value="Transcribed_RNA"/>
</dbReference>
<dbReference type="InterPro" id="IPR009069">
    <property type="entry name" value="Cys_alpha_HP_mot_SF"/>
</dbReference>
<dbReference type="PANTHER" id="PTHR47587:SF2">
    <property type="entry name" value="OS05G0103500 PROTEIN"/>
    <property type="match status" value="1"/>
</dbReference>
<dbReference type="SUPFAM" id="SSF47072">
    <property type="entry name" value="Cysteine alpha-hairpin motif"/>
    <property type="match status" value="1"/>
</dbReference>
<dbReference type="EMBL" id="HBHD01000594">
    <property type="protein sequence ID" value="CAD9651211.1"/>
    <property type="molecule type" value="Transcribed_RNA"/>
</dbReference>
<dbReference type="PANTHER" id="PTHR47587">
    <property type="entry name" value="OS05G0103500 PROTEIN"/>
    <property type="match status" value="1"/>
</dbReference>
<reference evidence="1" key="1">
    <citation type="submission" date="2021-01" db="EMBL/GenBank/DDBJ databases">
        <authorList>
            <person name="Corre E."/>
            <person name="Pelletier E."/>
            <person name="Niang G."/>
            <person name="Scheremetjew M."/>
            <person name="Finn R."/>
            <person name="Kale V."/>
            <person name="Holt S."/>
            <person name="Cochrane G."/>
            <person name="Meng A."/>
            <person name="Brown T."/>
            <person name="Cohen L."/>
        </authorList>
    </citation>
    <scope>NUCLEOTIDE SEQUENCE</scope>
    <source>
        <strain evidence="1">SAG 11-48b</strain>
    </source>
</reference>
<dbReference type="AlphaFoldDB" id="A0A6T5TMH5"/>
<evidence type="ECO:0000313" key="1">
    <source>
        <dbReference type="EMBL" id="CAD9651211.1"/>
    </source>
</evidence>
<gene>
    <name evidence="1" type="ORF">CCHL1392_LOCUS323</name>
    <name evidence="2" type="ORF">CCHL1392_LOCUS324</name>
</gene>
<sequence>MSGQSYSVEFTTGVIEKLAGVKKQEKSKPKSAVTMPIAPRGLITPEAVSLSQTDAHLAKALHSSTRVGSFLLKHEEEETKKIHGLAQELLDKYKFPQRPVPCQKERQDAVSCYEANTKDPLKCAAAVDAFSKCSHTAFEAYVKRVKA</sequence>
<accession>A0A6T5TMH5</accession>
<organism evidence="1">
    <name type="scientific">Chlamydomonas chlamydogama</name>
    <dbReference type="NCBI Taxonomy" id="225041"/>
    <lineage>
        <taxon>Eukaryota</taxon>
        <taxon>Viridiplantae</taxon>
        <taxon>Chlorophyta</taxon>
        <taxon>core chlorophytes</taxon>
        <taxon>Chlorophyceae</taxon>
        <taxon>CS clade</taxon>
        <taxon>Chlamydomonadales</taxon>
        <taxon>Chlamydomonadaceae</taxon>
        <taxon>Chlamydomonas</taxon>
    </lineage>
</organism>
<name>A0A6T5TMH5_9CHLO</name>
<evidence type="ECO:0000313" key="2">
    <source>
        <dbReference type="EMBL" id="CAD9651214.1"/>
    </source>
</evidence>
<protein>
    <submittedName>
        <fullName evidence="1">Uncharacterized protein</fullName>
    </submittedName>
</protein>